<feature type="region of interest" description="Disordered" evidence="2">
    <location>
        <begin position="510"/>
        <end position="592"/>
    </location>
</feature>
<comment type="caution">
    <text evidence="3">The sequence shown here is derived from an EMBL/GenBank/DDBJ whole genome shotgun (WGS) entry which is preliminary data.</text>
</comment>
<feature type="compositionally biased region" description="Basic and acidic residues" evidence="2">
    <location>
        <begin position="148"/>
        <end position="162"/>
    </location>
</feature>
<feature type="compositionally biased region" description="Polar residues" evidence="2">
    <location>
        <begin position="519"/>
        <end position="531"/>
    </location>
</feature>
<protein>
    <submittedName>
        <fullName evidence="3">Uncharacterized protein</fullName>
    </submittedName>
</protein>
<feature type="compositionally biased region" description="Low complexity" evidence="2">
    <location>
        <begin position="578"/>
        <end position="590"/>
    </location>
</feature>
<accession>A0A6A3CIU5</accession>
<keyword evidence="4" id="KW-1185">Reference proteome</keyword>
<evidence type="ECO:0000256" key="1">
    <source>
        <dbReference type="SAM" id="Coils"/>
    </source>
</evidence>
<name>A0A6A3CIU5_HIBSY</name>
<feature type="region of interest" description="Disordered" evidence="2">
    <location>
        <begin position="1"/>
        <end position="27"/>
    </location>
</feature>
<dbReference type="Proteomes" id="UP000436088">
    <property type="component" value="Unassembled WGS sequence"/>
</dbReference>
<gene>
    <name evidence="3" type="ORF">F3Y22_tig00004111pilonHSYRG00084</name>
</gene>
<feature type="compositionally biased region" description="Basic residues" evidence="2">
    <location>
        <begin position="14"/>
        <end position="25"/>
    </location>
</feature>
<feature type="region of interest" description="Disordered" evidence="2">
    <location>
        <begin position="135"/>
        <end position="165"/>
    </location>
</feature>
<evidence type="ECO:0000313" key="4">
    <source>
        <dbReference type="Proteomes" id="UP000436088"/>
    </source>
</evidence>
<feature type="coiled-coil region" evidence="1">
    <location>
        <begin position="204"/>
        <end position="306"/>
    </location>
</feature>
<organism evidence="3 4">
    <name type="scientific">Hibiscus syriacus</name>
    <name type="common">Rose of Sharon</name>
    <dbReference type="NCBI Taxonomy" id="106335"/>
    <lineage>
        <taxon>Eukaryota</taxon>
        <taxon>Viridiplantae</taxon>
        <taxon>Streptophyta</taxon>
        <taxon>Embryophyta</taxon>
        <taxon>Tracheophyta</taxon>
        <taxon>Spermatophyta</taxon>
        <taxon>Magnoliopsida</taxon>
        <taxon>eudicotyledons</taxon>
        <taxon>Gunneridae</taxon>
        <taxon>Pentapetalae</taxon>
        <taxon>rosids</taxon>
        <taxon>malvids</taxon>
        <taxon>Malvales</taxon>
        <taxon>Malvaceae</taxon>
        <taxon>Malvoideae</taxon>
        <taxon>Hibiscus</taxon>
    </lineage>
</organism>
<keyword evidence="1" id="KW-0175">Coiled coil</keyword>
<feature type="compositionally biased region" description="Polar residues" evidence="2">
    <location>
        <begin position="544"/>
        <end position="557"/>
    </location>
</feature>
<proteinExistence type="predicted"/>
<dbReference type="PANTHER" id="PTHR31071:SF51">
    <property type="entry name" value="F11F12.2-LIKE PROTEIN"/>
    <property type="match status" value="1"/>
</dbReference>
<evidence type="ECO:0000313" key="3">
    <source>
        <dbReference type="EMBL" id="KAE8728686.1"/>
    </source>
</evidence>
<dbReference type="InterPro" id="IPR043424">
    <property type="entry name" value="BLT-like"/>
</dbReference>
<sequence>MNSFGGTHPPPAAARRKTRRRRKRVGAPSTPLQYWTFFNNNESKKHLHFSSDAEAGDEAKFSGGGHAVELSARKLAAGFWRLRSLRYGIGGFNARRKSSDRSRYMNIVPVQDIGYGEANRSGARHWLRRSQSAIVGPKQGTLHKHSKSKDGATKRDGPDGRCSKASPIEAYGLGSHMKLLEEQVRTVSFVSALQAQLVQAQLYIHNLEYEVQSSRNRVKHLSRKFGAERTSQQKNEHGKICARIDDLKGQLSRERKKQQKMEEINSQLITELAEAKLSAIKSVQKYEAEKRTRKHLEEVCHELARKIGEDEAEVEAMRIETMKIREEVEEERSMLQVAEVWREERVQMKLIDAKLALESKYSQLNKLITVLQTFLMSRSTSLNMRDLRKAELIGQAVKAVTIQDMEEFSYEPPGSGDNFSIFEEIRRVEVFGREIQPWFNYGLPGDISDYHPASPQENDHDNDHVLGYNSGTEEDATGHEEVHHIENQGSVEESGRSIITVGACSSAPRFEIEQDETSTRLSTNKESNRVCSISVGKPKRKKPSSANLRTSGASSSEAYKAITNEGNDRLSNRNSFHSKNISSNGKSIKSGLKHRKPMEQYGSTDLIIPNIAQGMIGSIEWPRGYEKNSLKAKIPGTRTESKICRSRRHSTS</sequence>
<dbReference type="AlphaFoldDB" id="A0A6A3CIU5"/>
<reference evidence="3" key="1">
    <citation type="submission" date="2019-09" db="EMBL/GenBank/DDBJ databases">
        <title>Draft genome information of white flower Hibiscus syriacus.</title>
        <authorList>
            <person name="Kim Y.-M."/>
        </authorList>
    </citation>
    <scope>NUCLEOTIDE SEQUENCE [LARGE SCALE GENOMIC DNA]</scope>
    <source>
        <strain evidence="3">YM2019G1</strain>
    </source>
</reference>
<dbReference type="PANTHER" id="PTHR31071">
    <property type="entry name" value="GB|AAF24581.1"/>
    <property type="match status" value="1"/>
</dbReference>
<dbReference type="EMBL" id="VEPZ02000249">
    <property type="protein sequence ID" value="KAE8728686.1"/>
    <property type="molecule type" value="Genomic_DNA"/>
</dbReference>
<evidence type="ECO:0000256" key="2">
    <source>
        <dbReference type="SAM" id="MobiDB-lite"/>
    </source>
</evidence>